<name>A0ABZ0M5A9_9ACTN</name>
<dbReference type="InterPro" id="IPR011009">
    <property type="entry name" value="Kinase-like_dom_sf"/>
</dbReference>
<protein>
    <recommendedName>
        <fullName evidence="3">Protein kinase domain-containing protein</fullName>
    </recommendedName>
</protein>
<proteinExistence type="predicted"/>
<dbReference type="EMBL" id="CP137573">
    <property type="protein sequence ID" value="WOX26869.1"/>
    <property type="molecule type" value="Genomic_DNA"/>
</dbReference>
<dbReference type="RefSeq" id="WP_318110189.1">
    <property type="nucleotide sequence ID" value="NZ_CP137573.1"/>
</dbReference>
<dbReference type="Gene3D" id="3.30.200.20">
    <property type="entry name" value="Phosphorylase Kinase, domain 1"/>
    <property type="match status" value="1"/>
</dbReference>
<evidence type="ECO:0008006" key="3">
    <source>
        <dbReference type="Google" id="ProtNLM"/>
    </source>
</evidence>
<keyword evidence="2" id="KW-1185">Reference proteome</keyword>
<evidence type="ECO:0000313" key="2">
    <source>
        <dbReference type="Proteomes" id="UP001301731"/>
    </source>
</evidence>
<evidence type="ECO:0000313" key="1">
    <source>
        <dbReference type="EMBL" id="WOX26869.1"/>
    </source>
</evidence>
<dbReference type="Proteomes" id="UP001301731">
    <property type="component" value="Chromosome"/>
</dbReference>
<reference evidence="1 2" key="1">
    <citation type="submission" date="2023-10" db="EMBL/GenBank/DDBJ databases">
        <title>The genome sequence of Streptomyces sp. HUAS YS2.</title>
        <authorList>
            <person name="Mo P."/>
        </authorList>
    </citation>
    <scope>NUCLEOTIDE SEQUENCE [LARGE SCALE GENOMIC DNA]</scope>
    <source>
        <strain evidence="1 2">HUAS YS2</strain>
    </source>
</reference>
<dbReference type="SUPFAM" id="SSF56112">
    <property type="entry name" value="Protein kinase-like (PK-like)"/>
    <property type="match status" value="1"/>
</dbReference>
<sequence>MEELGPEDPRTVGDYEITGRLGEGGMGRVYQGRSPGGRLAIGRCAPHVHVEYL</sequence>
<organism evidence="1 2">
    <name type="scientific">Streptomyces solicathayae</name>
    <dbReference type="NCBI Taxonomy" id="3081768"/>
    <lineage>
        <taxon>Bacteria</taxon>
        <taxon>Bacillati</taxon>
        <taxon>Actinomycetota</taxon>
        <taxon>Actinomycetes</taxon>
        <taxon>Kitasatosporales</taxon>
        <taxon>Streptomycetaceae</taxon>
        <taxon>Streptomyces</taxon>
    </lineage>
</organism>
<gene>
    <name evidence="1" type="ORF">R2D22_11450</name>
</gene>
<accession>A0ABZ0M5A9</accession>